<dbReference type="FunFam" id="3.30.160.60:FF:001119">
    <property type="entry name" value="zinc finger protein 408"/>
    <property type="match status" value="1"/>
</dbReference>
<feature type="chain" id="PRO_5032764798" evidence="12">
    <location>
        <begin position="16"/>
        <end position="389"/>
    </location>
</feature>
<reference evidence="15 16" key="1">
    <citation type="submission" date="2009-12" db="EMBL/GenBank/DDBJ databases">
        <title>The Genome Sequence of Anolis carolinensis (Green Anole Lizard).</title>
        <authorList>
            <consortium name="The Genome Sequencing Platform"/>
            <person name="Di Palma F."/>
            <person name="Alfoldi J."/>
            <person name="Heiman D."/>
            <person name="Young S."/>
            <person name="Grabherr M."/>
            <person name="Johnson J."/>
            <person name="Lander E.S."/>
            <person name="Lindblad-Toh K."/>
        </authorList>
    </citation>
    <scope>NUCLEOTIDE SEQUENCE [LARGE SCALE GENOMIC DNA]</scope>
    <source>
        <strain evidence="15 16">JBL SC #1</strain>
    </source>
</reference>
<evidence type="ECO:0000256" key="11">
    <source>
        <dbReference type="PROSITE-ProRule" id="PRU00042"/>
    </source>
</evidence>
<dbReference type="GO" id="GO:0003677">
    <property type="term" value="F:DNA binding"/>
    <property type="evidence" value="ECO:0007669"/>
    <property type="project" value="UniProtKB-KW"/>
</dbReference>
<keyword evidence="5 11" id="KW-0863">Zinc-finger</keyword>
<evidence type="ECO:0000259" key="13">
    <source>
        <dbReference type="PROSITE" id="PS50157"/>
    </source>
</evidence>
<accession>A0A803T9S9</accession>
<dbReference type="InterPro" id="IPR036051">
    <property type="entry name" value="KRAB_dom_sf"/>
</dbReference>
<evidence type="ECO:0000256" key="3">
    <source>
        <dbReference type="ARBA" id="ARBA00022723"/>
    </source>
</evidence>
<reference evidence="15" key="3">
    <citation type="submission" date="2025-09" db="UniProtKB">
        <authorList>
            <consortium name="Ensembl"/>
        </authorList>
    </citation>
    <scope>IDENTIFICATION</scope>
</reference>
<keyword evidence="10" id="KW-0539">Nucleus</keyword>
<keyword evidence="16" id="KW-1185">Reference proteome</keyword>
<dbReference type="PANTHER" id="PTHR24390">
    <property type="entry name" value="ZINC FINGER PROTEIN"/>
    <property type="match status" value="1"/>
</dbReference>
<dbReference type="SMART" id="SM00349">
    <property type="entry name" value="KRAB"/>
    <property type="match status" value="1"/>
</dbReference>
<dbReference type="SUPFAM" id="SSF109640">
    <property type="entry name" value="KRAB domain (Kruppel-associated box)"/>
    <property type="match status" value="1"/>
</dbReference>
<keyword evidence="7" id="KW-0805">Transcription regulation</keyword>
<keyword evidence="12" id="KW-0732">Signal</keyword>
<evidence type="ECO:0000256" key="7">
    <source>
        <dbReference type="ARBA" id="ARBA00023015"/>
    </source>
</evidence>
<dbReference type="Pfam" id="PF01352">
    <property type="entry name" value="KRAB"/>
    <property type="match status" value="1"/>
</dbReference>
<comment type="similarity">
    <text evidence="2">Belongs to the krueppel C2H2-type zinc-finger protein family.</text>
</comment>
<dbReference type="FunFam" id="3.30.160.60:FF:001171">
    <property type="entry name" value="Zinc finger protein 236"/>
    <property type="match status" value="1"/>
</dbReference>
<keyword evidence="8" id="KW-0238">DNA-binding</keyword>
<dbReference type="Pfam" id="PF00096">
    <property type="entry name" value="zf-C2H2"/>
    <property type="match status" value="6"/>
</dbReference>
<feature type="signal peptide" evidence="12">
    <location>
        <begin position="1"/>
        <end position="15"/>
    </location>
</feature>
<feature type="domain" description="C2H2-type" evidence="13">
    <location>
        <begin position="216"/>
        <end position="243"/>
    </location>
</feature>
<feature type="domain" description="C2H2-type" evidence="13">
    <location>
        <begin position="356"/>
        <end position="383"/>
    </location>
</feature>
<dbReference type="GO" id="GO:0006355">
    <property type="term" value="P:regulation of DNA-templated transcription"/>
    <property type="evidence" value="ECO:0007669"/>
    <property type="project" value="InterPro"/>
</dbReference>
<keyword evidence="6" id="KW-0862">Zinc</keyword>
<keyword evidence="3" id="KW-0479">Metal-binding</keyword>
<dbReference type="InterPro" id="IPR036236">
    <property type="entry name" value="Znf_C2H2_sf"/>
</dbReference>
<evidence type="ECO:0000256" key="6">
    <source>
        <dbReference type="ARBA" id="ARBA00022833"/>
    </source>
</evidence>
<name>A0A803T9S9_ANOCA</name>
<feature type="domain" description="C2H2-type" evidence="13">
    <location>
        <begin position="272"/>
        <end position="299"/>
    </location>
</feature>
<feature type="domain" description="C2H2-type" evidence="13">
    <location>
        <begin position="244"/>
        <end position="271"/>
    </location>
</feature>
<dbReference type="GeneTree" id="ENSGT01150000286941"/>
<comment type="subcellular location">
    <subcellularLocation>
        <location evidence="1">Nucleus</location>
    </subcellularLocation>
</comment>
<reference evidence="15" key="2">
    <citation type="submission" date="2025-08" db="UniProtKB">
        <authorList>
            <consortium name="Ensembl"/>
        </authorList>
    </citation>
    <scope>IDENTIFICATION</scope>
</reference>
<evidence type="ECO:0000256" key="12">
    <source>
        <dbReference type="SAM" id="SignalP"/>
    </source>
</evidence>
<evidence type="ECO:0000256" key="4">
    <source>
        <dbReference type="ARBA" id="ARBA00022737"/>
    </source>
</evidence>
<dbReference type="PROSITE" id="PS50157">
    <property type="entry name" value="ZINC_FINGER_C2H2_2"/>
    <property type="match status" value="6"/>
</dbReference>
<dbReference type="SUPFAM" id="SSF57667">
    <property type="entry name" value="beta-beta-alpha zinc fingers"/>
    <property type="match status" value="3"/>
</dbReference>
<dbReference type="CDD" id="cd07765">
    <property type="entry name" value="KRAB_A-box"/>
    <property type="match status" value="1"/>
</dbReference>
<dbReference type="AlphaFoldDB" id="A0A803T9S9"/>
<keyword evidence="9" id="KW-0804">Transcription</keyword>
<keyword evidence="4" id="KW-0677">Repeat</keyword>
<dbReference type="FunFam" id="3.30.160.60:FF:000540">
    <property type="entry name" value="zinc finger protein 263 isoform X1"/>
    <property type="match status" value="1"/>
</dbReference>
<dbReference type="PROSITE" id="PS00028">
    <property type="entry name" value="ZINC_FINGER_C2H2_1"/>
    <property type="match status" value="6"/>
</dbReference>
<proteinExistence type="inferred from homology"/>
<feature type="domain" description="C2H2-type" evidence="13">
    <location>
        <begin position="300"/>
        <end position="327"/>
    </location>
</feature>
<dbReference type="Gene3D" id="3.30.160.60">
    <property type="entry name" value="Classic Zinc Finger"/>
    <property type="match status" value="6"/>
</dbReference>
<evidence type="ECO:0000256" key="10">
    <source>
        <dbReference type="ARBA" id="ARBA00023242"/>
    </source>
</evidence>
<evidence type="ECO:0000256" key="8">
    <source>
        <dbReference type="ARBA" id="ARBA00023125"/>
    </source>
</evidence>
<feature type="domain" description="C2H2-type" evidence="13">
    <location>
        <begin position="328"/>
        <end position="355"/>
    </location>
</feature>
<evidence type="ECO:0000313" key="15">
    <source>
        <dbReference type="Ensembl" id="ENSACAP00000031969.1"/>
    </source>
</evidence>
<evidence type="ECO:0000256" key="9">
    <source>
        <dbReference type="ARBA" id="ARBA00023163"/>
    </source>
</evidence>
<dbReference type="Ensembl" id="ENSACAT00000058663.1">
    <property type="protein sequence ID" value="ENSACAP00000031969.1"/>
    <property type="gene ID" value="ENSACAG00000041659.1"/>
</dbReference>
<dbReference type="SMART" id="SM00355">
    <property type="entry name" value="ZnF_C2H2"/>
    <property type="match status" value="6"/>
</dbReference>
<evidence type="ECO:0000256" key="5">
    <source>
        <dbReference type="ARBA" id="ARBA00022771"/>
    </source>
</evidence>
<dbReference type="InParanoid" id="A0A803T9S9"/>
<evidence type="ECO:0000256" key="1">
    <source>
        <dbReference type="ARBA" id="ARBA00004123"/>
    </source>
</evidence>
<sequence>MNCLLFLLFFIRIAGDGSEQGSRPSLLLDSLDFSSVRTDQVDFEDVAVHFSEEEWALLDLNQRALHTEVMEKNYGMVASLGVGRWKSKNGEVSCRVELERDRYTEEEKEEEWHERREAKEKSSQLVADIWETSIHEEIHKGKERRKCVIYQNGFHWASNLTSDSEEYSHPCPQWRETFRWTHPGTPSGGNPYTCQEVGRALSGKTAVVDPAGENLYHCLECGVSFRYKSAFKKHYVIHTLEKPYQCQECGKSFRWGPHLKRHQFIHTGEKPYRCLECGKCFNQKRYLTEHKKLHTGDKPFKCPKCGKCFYWSSQLNRHQLVHTEEKPYECLQCGKGFIEKRNLTTHQMNHTGERPYICLECGKSYTHKSVLRRHQMSHTLRPTTIMPSV</sequence>
<dbReference type="PROSITE" id="PS50805">
    <property type="entry name" value="KRAB"/>
    <property type="match status" value="1"/>
</dbReference>
<dbReference type="FunFam" id="3.30.160.60:FF:000038">
    <property type="entry name" value="Zinc finger protein 624"/>
    <property type="match status" value="1"/>
</dbReference>
<dbReference type="Gene3D" id="6.10.140.140">
    <property type="match status" value="1"/>
</dbReference>
<dbReference type="Proteomes" id="UP000001646">
    <property type="component" value="Chromosome 2"/>
</dbReference>
<feature type="domain" description="KRAB" evidence="14">
    <location>
        <begin position="41"/>
        <end position="124"/>
    </location>
</feature>
<dbReference type="FunFam" id="3.30.160.60:FF:000358">
    <property type="entry name" value="zinc finger protein 24"/>
    <property type="match status" value="2"/>
</dbReference>
<dbReference type="InterPro" id="IPR001909">
    <property type="entry name" value="KRAB"/>
</dbReference>
<dbReference type="InterPro" id="IPR013087">
    <property type="entry name" value="Znf_C2H2_type"/>
</dbReference>
<organism evidence="15 16">
    <name type="scientific">Anolis carolinensis</name>
    <name type="common">Green anole</name>
    <name type="synonym">American chameleon</name>
    <dbReference type="NCBI Taxonomy" id="28377"/>
    <lineage>
        <taxon>Eukaryota</taxon>
        <taxon>Metazoa</taxon>
        <taxon>Chordata</taxon>
        <taxon>Craniata</taxon>
        <taxon>Vertebrata</taxon>
        <taxon>Euteleostomi</taxon>
        <taxon>Lepidosauria</taxon>
        <taxon>Squamata</taxon>
        <taxon>Bifurcata</taxon>
        <taxon>Unidentata</taxon>
        <taxon>Episquamata</taxon>
        <taxon>Toxicofera</taxon>
        <taxon>Iguania</taxon>
        <taxon>Dactyloidae</taxon>
        <taxon>Anolis</taxon>
    </lineage>
</organism>
<dbReference type="GO" id="GO:0008270">
    <property type="term" value="F:zinc ion binding"/>
    <property type="evidence" value="ECO:0007669"/>
    <property type="project" value="UniProtKB-KW"/>
</dbReference>
<dbReference type="PANTHER" id="PTHR24390:SF240">
    <property type="entry name" value="ZINC FINGER PROTEIN 772"/>
    <property type="match status" value="1"/>
</dbReference>
<evidence type="ECO:0000259" key="14">
    <source>
        <dbReference type="PROSITE" id="PS50805"/>
    </source>
</evidence>
<dbReference type="GO" id="GO:0005634">
    <property type="term" value="C:nucleus"/>
    <property type="evidence" value="ECO:0007669"/>
    <property type="project" value="UniProtKB-SubCell"/>
</dbReference>
<protein>
    <submittedName>
        <fullName evidence="15">Uncharacterized protein</fullName>
    </submittedName>
</protein>
<evidence type="ECO:0000256" key="2">
    <source>
        <dbReference type="ARBA" id="ARBA00006991"/>
    </source>
</evidence>
<evidence type="ECO:0000313" key="16">
    <source>
        <dbReference type="Proteomes" id="UP000001646"/>
    </source>
</evidence>